<dbReference type="EMBL" id="RBQT01000022">
    <property type="protein sequence ID" value="RMP83528.1"/>
    <property type="molecule type" value="Genomic_DNA"/>
</dbReference>
<gene>
    <name evidence="1" type="ORF">ALQ15_114911</name>
</gene>
<proteinExistence type="predicted"/>
<dbReference type="Proteomes" id="UP000282289">
    <property type="component" value="Unassembled WGS sequence"/>
</dbReference>
<evidence type="ECO:0000313" key="2">
    <source>
        <dbReference type="Proteomes" id="UP000282289"/>
    </source>
</evidence>
<protein>
    <submittedName>
        <fullName evidence="1">Uncharacterized protein</fullName>
    </submittedName>
</protein>
<dbReference type="AlphaFoldDB" id="A0A7Z6UD01"/>
<reference evidence="1 2" key="1">
    <citation type="submission" date="2018-08" db="EMBL/GenBank/DDBJ databases">
        <title>Recombination of ecologically and evolutionarily significant loci maintains genetic cohesion in the Pseudomonas syringae species complex.</title>
        <authorList>
            <person name="Dillon M."/>
            <person name="Thakur S."/>
            <person name="Almeida R.N.D."/>
            <person name="Weir B.S."/>
            <person name="Guttman D.S."/>
        </authorList>
    </citation>
    <scope>NUCLEOTIDE SEQUENCE [LARGE SCALE GENOMIC DNA]</scope>
    <source>
        <strain evidence="1 2">ICMP 19589</strain>
    </source>
</reference>
<accession>A0A7Z6UD01</accession>
<sequence length="41" mass="4627">MPCVLTDRMTGPGQSFFFVPPILRWRRLAGRRVAPYSMASG</sequence>
<name>A0A7Z6UD01_PSESF</name>
<evidence type="ECO:0000313" key="1">
    <source>
        <dbReference type="EMBL" id="RMP83528.1"/>
    </source>
</evidence>
<organism evidence="1 2">
    <name type="scientific">Pseudomonas syringae pv. actinidiae</name>
    <dbReference type="NCBI Taxonomy" id="103796"/>
    <lineage>
        <taxon>Bacteria</taxon>
        <taxon>Pseudomonadati</taxon>
        <taxon>Pseudomonadota</taxon>
        <taxon>Gammaproteobacteria</taxon>
        <taxon>Pseudomonadales</taxon>
        <taxon>Pseudomonadaceae</taxon>
        <taxon>Pseudomonas</taxon>
        <taxon>Pseudomonas syringae</taxon>
    </lineage>
</organism>
<comment type="caution">
    <text evidence="1">The sequence shown here is derived from an EMBL/GenBank/DDBJ whole genome shotgun (WGS) entry which is preliminary data.</text>
</comment>